<dbReference type="SUPFAM" id="SSF52833">
    <property type="entry name" value="Thioredoxin-like"/>
    <property type="match status" value="1"/>
</dbReference>
<name>A0ABU0YSY8_9PROT</name>
<keyword evidence="4" id="KW-1185">Reference proteome</keyword>
<dbReference type="InterPro" id="IPR026928">
    <property type="entry name" value="FAX/IsoI-like"/>
</dbReference>
<dbReference type="InterPro" id="IPR036249">
    <property type="entry name" value="Thioredoxin-like_sf"/>
</dbReference>
<protein>
    <submittedName>
        <fullName evidence="3">Glutathione S-transferase family protein</fullName>
    </submittedName>
</protein>
<dbReference type="SFLD" id="SFLDS00019">
    <property type="entry name" value="Glutathione_Transferase_(cytos"/>
    <property type="match status" value="1"/>
</dbReference>
<dbReference type="SFLD" id="SFLDG01180">
    <property type="entry name" value="SUF1"/>
    <property type="match status" value="1"/>
</dbReference>
<evidence type="ECO:0000259" key="2">
    <source>
        <dbReference type="Pfam" id="PF17172"/>
    </source>
</evidence>
<reference evidence="4" key="1">
    <citation type="submission" date="2023-08" db="EMBL/GenBank/DDBJ databases">
        <title>Rhodospirillaceae gen. nov., a novel taxon isolated from the Yangtze River Yuezi River estuary sludge.</title>
        <authorList>
            <person name="Ruan L."/>
        </authorList>
    </citation>
    <scope>NUCLEOTIDE SEQUENCE [LARGE SCALE GENOMIC DNA]</scope>
    <source>
        <strain evidence="4">R-7</strain>
    </source>
</reference>
<dbReference type="PANTHER" id="PTHR12289">
    <property type="entry name" value="METAXIN RELATED"/>
    <property type="match status" value="1"/>
</dbReference>
<gene>
    <name evidence="3" type="ORF">Q8A70_24280</name>
</gene>
<evidence type="ECO:0000259" key="1">
    <source>
        <dbReference type="Pfam" id="PF17171"/>
    </source>
</evidence>
<evidence type="ECO:0000313" key="3">
    <source>
        <dbReference type="EMBL" id="MDQ7250829.1"/>
    </source>
</evidence>
<sequence>MITLYGFGPYLGMPDGSPYCMKAEILLRMAGLEYVKNTGAGPDQGPKGKLPFIDDADEVVADTSFIRAHIERKYGFDFDRGLDAVGRAQAWAVERMLEDHLYWCCLHMRWGIQENFDKGPAHFFDRAPEAIRDQLRSTARNKVLGSLQAQGIGRHTAEEITELGGRTLESLSALLGKRLWLMGDQPCGTDAAMTGMLATLLNGALDSPLRHRGLVHANLARYIDRAVPHFFPEFAWAPVARPRESPAMAFA</sequence>
<dbReference type="InterPro" id="IPR033468">
    <property type="entry name" value="Metaxin_GST"/>
</dbReference>
<dbReference type="CDD" id="cd03193">
    <property type="entry name" value="GST_C_Metaxin"/>
    <property type="match status" value="1"/>
</dbReference>
<organism evidence="3 4">
    <name type="scientific">Dongia sedimenti</name>
    <dbReference type="NCBI Taxonomy" id="3064282"/>
    <lineage>
        <taxon>Bacteria</taxon>
        <taxon>Pseudomonadati</taxon>
        <taxon>Pseudomonadota</taxon>
        <taxon>Alphaproteobacteria</taxon>
        <taxon>Rhodospirillales</taxon>
        <taxon>Dongiaceae</taxon>
        <taxon>Dongia</taxon>
    </lineage>
</organism>
<dbReference type="InterPro" id="IPR040079">
    <property type="entry name" value="Glutathione_S-Trfase"/>
</dbReference>
<dbReference type="EMBL" id="JAUYVI010000008">
    <property type="protein sequence ID" value="MDQ7250829.1"/>
    <property type="molecule type" value="Genomic_DNA"/>
</dbReference>
<evidence type="ECO:0000313" key="4">
    <source>
        <dbReference type="Proteomes" id="UP001230156"/>
    </source>
</evidence>
<dbReference type="Proteomes" id="UP001230156">
    <property type="component" value="Unassembled WGS sequence"/>
</dbReference>
<dbReference type="SUPFAM" id="SSF47616">
    <property type="entry name" value="GST C-terminal domain-like"/>
    <property type="match status" value="1"/>
</dbReference>
<comment type="caution">
    <text evidence="3">The sequence shown here is derived from an EMBL/GenBank/DDBJ whole genome shotgun (WGS) entry which is preliminary data.</text>
</comment>
<dbReference type="RefSeq" id="WP_379960598.1">
    <property type="nucleotide sequence ID" value="NZ_JAUYVI010000008.1"/>
</dbReference>
<proteinExistence type="predicted"/>
<accession>A0ABU0YSY8</accession>
<dbReference type="SFLD" id="SFLDG01200">
    <property type="entry name" value="SUF1.1"/>
    <property type="match status" value="1"/>
</dbReference>
<dbReference type="CDD" id="cd03080">
    <property type="entry name" value="GST_N_Metaxin_like"/>
    <property type="match status" value="1"/>
</dbReference>
<dbReference type="InterPro" id="IPR036282">
    <property type="entry name" value="Glutathione-S-Trfase_C_sf"/>
</dbReference>
<feature type="domain" description="Thioredoxin-like fold" evidence="2">
    <location>
        <begin position="18"/>
        <end position="113"/>
    </location>
</feature>
<dbReference type="Pfam" id="PF17171">
    <property type="entry name" value="GST_C_6"/>
    <property type="match status" value="1"/>
</dbReference>
<feature type="domain" description="Metaxin glutathione S-transferase" evidence="1">
    <location>
        <begin position="166"/>
        <end position="225"/>
    </location>
</feature>
<dbReference type="PANTHER" id="PTHR12289:SF41">
    <property type="entry name" value="FAILED AXON CONNECTIONS-RELATED"/>
    <property type="match status" value="1"/>
</dbReference>
<dbReference type="Pfam" id="PF17172">
    <property type="entry name" value="GST_N_4"/>
    <property type="match status" value="1"/>
</dbReference>
<dbReference type="InterPro" id="IPR050931">
    <property type="entry name" value="Mito_Protein_Transport_Metaxin"/>
</dbReference>
<dbReference type="InterPro" id="IPR012336">
    <property type="entry name" value="Thioredoxin-like_fold"/>
</dbReference>